<feature type="compositionally biased region" description="Basic and acidic residues" evidence="1">
    <location>
        <begin position="113"/>
        <end position="122"/>
    </location>
</feature>
<feature type="compositionally biased region" description="Acidic residues" evidence="1">
    <location>
        <begin position="123"/>
        <end position="137"/>
    </location>
</feature>
<proteinExistence type="predicted"/>
<dbReference type="Proteomes" id="UP001162060">
    <property type="component" value="Unassembled WGS sequence"/>
</dbReference>
<comment type="caution">
    <text evidence="2">The sequence shown here is derived from an EMBL/GenBank/DDBJ whole genome shotgun (WGS) entry which is preliminary data.</text>
</comment>
<sequence>MCMEGTNILASRKLKLALSSEQVDDHDMCNNAVFSLGLEECEKQVAVVYNSAQLNGRWPSVRVRTEQLVSLGLGKCKKQVGIAYNSAQLKRSFVKRRSDLCDTVVAATDEKEEERRLQRLAEQEQEQEQEEVEDDIG</sequence>
<gene>
    <name evidence="2" type="ORF">PM001_LOCUS24890</name>
</gene>
<feature type="region of interest" description="Disordered" evidence="1">
    <location>
        <begin position="112"/>
        <end position="137"/>
    </location>
</feature>
<organism evidence="2 3">
    <name type="scientific">Peronospora matthiolae</name>
    <dbReference type="NCBI Taxonomy" id="2874970"/>
    <lineage>
        <taxon>Eukaryota</taxon>
        <taxon>Sar</taxon>
        <taxon>Stramenopiles</taxon>
        <taxon>Oomycota</taxon>
        <taxon>Peronosporomycetes</taxon>
        <taxon>Peronosporales</taxon>
        <taxon>Peronosporaceae</taxon>
        <taxon>Peronospora</taxon>
    </lineage>
</organism>
<accession>A0AAV1UYY6</accession>
<evidence type="ECO:0000313" key="2">
    <source>
        <dbReference type="EMBL" id="CAK7939740.1"/>
    </source>
</evidence>
<protein>
    <submittedName>
        <fullName evidence="2">Uncharacterized protein</fullName>
    </submittedName>
</protein>
<name>A0AAV1UYY6_9STRA</name>
<evidence type="ECO:0000313" key="3">
    <source>
        <dbReference type="Proteomes" id="UP001162060"/>
    </source>
</evidence>
<reference evidence="2" key="1">
    <citation type="submission" date="2024-01" db="EMBL/GenBank/DDBJ databases">
        <authorList>
            <person name="Webb A."/>
        </authorList>
    </citation>
    <scope>NUCLEOTIDE SEQUENCE</scope>
    <source>
        <strain evidence="2">Pm1</strain>
    </source>
</reference>
<dbReference type="EMBL" id="CAKLBY020000249">
    <property type="protein sequence ID" value="CAK7939740.1"/>
    <property type="molecule type" value="Genomic_DNA"/>
</dbReference>
<dbReference type="AlphaFoldDB" id="A0AAV1UYY6"/>
<evidence type="ECO:0000256" key="1">
    <source>
        <dbReference type="SAM" id="MobiDB-lite"/>
    </source>
</evidence>